<dbReference type="GO" id="GO:0005737">
    <property type="term" value="C:cytoplasm"/>
    <property type="evidence" value="ECO:0007669"/>
    <property type="project" value="UniProtKB-SubCell"/>
</dbReference>
<protein>
    <recommendedName>
        <fullName evidence="3">Cysteine-rich PDZ-binding protein</fullName>
    </recommendedName>
    <alternativeName>
        <fullName evidence="8">Cysteine-rich interactor of PDZ three</fullName>
    </alternativeName>
</protein>
<dbReference type="InterPro" id="IPR019367">
    <property type="entry name" value="PDZ-binding_CRIPT"/>
</dbReference>
<name>A0AAW1NTA4_9CHLO</name>
<keyword evidence="10" id="KW-1185">Reference proteome</keyword>
<comment type="subcellular location">
    <subcellularLocation>
        <location evidence="1">Cytoplasm</location>
    </subcellularLocation>
</comment>
<gene>
    <name evidence="9" type="ORF">WJX73_002542</name>
</gene>
<dbReference type="EMBL" id="JALJOQ010000149">
    <property type="protein sequence ID" value="KAK9793486.1"/>
    <property type="molecule type" value="Genomic_DNA"/>
</dbReference>
<dbReference type="GO" id="GO:0005681">
    <property type="term" value="C:spliceosomal complex"/>
    <property type="evidence" value="ECO:0007669"/>
    <property type="project" value="UniProtKB-KW"/>
</dbReference>
<dbReference type="PANTHER" id="PTHR11805">
    <property type="entry name" value="CYSTEINE-RICH PDZ-BINDING PROTEIN"/>
    <property type="match status" value="1"/>
</dbReference>
<evidence type="ECO:0000256" key="7">
    <source>
        <dbReference type="ARBA" id="ARBA00023187"/>
    </source>
</evidence>
<reference evidence="9 10" key="1">
    <citation type="journal article" date="2024" name="Nat. Commun.">
        <title>Phylogenomics reveals the evolutionary origins of lichenization in chlorophyte algae.</title>
        <authorList>
            <person name="Puginier C."/>
            <person name="Libourel C."/>
            <person name="Otte J."/>
            <person name="Skaloud P."/>
            <person name="Haon M."/>
            <person name="Grisel S."/>
            <person name="Petersen M."/>
            <person name="Berrin J.G."/>
            <person name="Delaux P.M."/>
            <person name="Dal Grande F."/>
            <person name="Keller J."/>
        </authorList>
    </citation>
    <scope>NUCLEOTIDE SEQUENCE [LARGE SCALE GENOMIC DNA]</scope>
    <source>
        <strain evidence="9 10">SAG 2036</strain>
    </source>
</reference>
<evidence type="ECO:0000256" key="6">
    <source>
        <dbReference type="ARBA" id="ARBA00022728"/>
    </source>
</evidence>
<dbReference type="AlphaFoldDB" id="A0AAW1NTA4"/>
<dbReference type="GO" id="GO:0008380">
    <property type="term" value="P:RNA splicing"/>
    <property type="evidence" value="ECO:0007669"/>
    <property type="project" value="UniProtKB-KW"/>
</dbReference>
<dbReference type="GO" id="GO:0031122">
    <property type="term" value="P:cytoplasmic microtubule organization"/>
    <property type="evidence" value="ECO:0007669"/>
    <property type="project" value="TreeGrafter"/>
</dbReference>
<keyword evidence="7" id="KW-0508">mRNA splicing</keyword>
<comment type="similarity">
    <text evidence="2">Belongs to the CRIPT family.</text>
</comment>
<evidence type="ECO:0000256" key="2">
    <source>
        <dbReference type="ARBA" id="ARBA00009021"/>
    </source>
</evidence>
<evidence type="ECO:0000256" key="4">
    <source>
        <dbReference type="ARBA" id="ARBA00022490"/>
    </source>
</evidence>
<organism evidence="9 10">
    <name type="scientific">Symbiochloris irregularis</name>
    <dbReference type="NCBI Taxonomy" id="706552"/>
    <lineage>
        <taxon>Eukaryota</taxon>
        <taxon>Viridiplantae</taxon>
        <taxon>Chlorophyta</taxon>
        <taxon>core chlorophytes</taxon>
        <taxon>Trebouxiophyceae</taxon>
        <taxon>Trebouxiales</taxon>
        <taxon>Trebouxiaceae</taxon>
        <taxon>Symbiochloris</taxon>
    </lineage>
</organism>
<evidence type="ECO:0000256" key="3">
    <source>
        <dbReference type="ARBA" id="ARBA00018615"/>
    </source>
</evidence>
<dbReference type="GO" id="GO:0008017">
    <property type="term" value="F:microtubule binding"/>
    <property type="evidence" value="ECO:0007669"/>
    <property type="project" value="TreeGrafter"/>
</dbReference>
<keyword evidence="5" id="KW-0507">mRNA processing</keyword>
<dbReference type="Pfam" id="PF10235">
    <property type="entry name" value="Cript"/>
    <property type="match status" value="1"/>
</dbReference>
<accession>A0AAW1NTA4</accession>
<evidence type="ECO:0000256" key="8">
    <source>
        <dbReference type="ARBA" id="ARBA00032518"/>
    </source>
</evidence>
<dbReference type="PANTHER" id="PTHR11805:SF1">
    <property type="entry name" value="CYSTEINE-RICH PDZ-BINDING PROTEIN"/>
    <property type="match status" value="1"/>
</dbReference>
<sequence>MVCTKCEKKLSKVICPDKWKDGSHNNTEGGGRKVNENKLIGKSKRWQPYAAKCTVCKSALHQQATYCQSCAYSKGVCAMCGKQILDTTAYKQSHA</sequence>
<evidence type="ECO:0000313" key="9">
    <source>
        <dbReference type="EMBL" id="KAK9793486.1"/>
    </source>
</evidence>
<dbReference type="GO" id="GO:0006397">
    <property type="term" value="P:mRNA processing"/>
    <property type="evidence" value="ECO:0007669"/>
    <property type="project" value="UniProtKB-KW"/>
</dbReference>
<evidence type="ECO:0000256" key="1">
    <source>
        <dbReference type="ARBA" id="ARBA00004496"/>
    </source>
</evidence>
<keyword evidence="4" id="KW-0963">Cytoplasm</keyword>
<proteinExistence type="inferred from homology"/>
<comment type="caution">
    <text evidence="9">The sequence shown here is derived from an EMBL/GenBank/DDBJ whole genome shotgun (WGS) entry which is preliminary data.</text>
</comment>
<evidence type="ECO:0000313" key="10">
    <source>
        <dbReference type="Proteomes" id="UP001465755"/>
    </source>
</evidence>
<keyword evidence="6" id="KW-0747">Spliceosome</keyword>
<dbReference type="Proteomes" id="UP001465755">
    <property type="component" value="Unassembled WGS sequence"/>
</dbReference>
<evidence type="ECO:0000256" key="5">
    <source>
        <dbReference type="ARBA" id="ARBA00022664"/>
    </source>
</evidence>